<dbReference type="InterPro" id="IPR058594">
    <property type="entry name" value="PB1-like_dom_pln"/>
</dbReference>
<dbReference type="Proteomes" id="UP000289738">
    <property type="component" value="Chromosome B09"/>
</dbReference>
<dbReference type="AlphaFoldDB" id="A0A444XUJ3"/>
<feature type="region of interest" description="Disordered" evidence="1">
    <location>
        <begin position="133"/>
        <end position="252"/>
    </location>
</feature>
<feature type="compositionally biased region" description="Basic and acidic residues" evidence="1">
    <location>
        <begin position="133"/>
        <end position="153"/>
    </location>
</feature>
<gene>
    <name evidence="3" type="ORF">Ahy_B09g099719</name>
</gene>
<evidence type="ECO:0000256" key="1">
    <source>
        <dbReference type="SAM" id="MobiDB-lite"/>
    </source>
</evidence>
<feature type="compositionally biased region" description="Basic and acidic residues" evidence="1">
    <location>
        <begin position="191"/>
        <end position="206"/>
    </location>
</feature>
<reference evidence="3 4" key="1">
    <citation type="submission" date="2019-01" db="EMBL/GenBank/DDBJ databases">
        <title>Sequencing of cultivated peanut Arachis hypogaea provides insights into genome evolution and oil improvement.</title>
        <authorList>
            <person name="Chen X."/>
        </authorList>
    </citation>
    <scope>NUCLEOTIDE SEQUENCE [LARGE SCALE GENOMIC DNA]</scope>
    <source>
        <strain evidence="4">cv. Fuhuasheng</strain>
        <tissue evidence="3">Leaves</tissue>
    </source>
</reference>
<feature type="compositionally biased region" description="Acidic residues" evidence="1">
    <location>
        <begin position="154"/>
        <end position="169"/>
    </location>
</feature>
<dbReference type="EMBL" id="SDMP01000019">
    <property type="protein sequence ID" value="RYQ93448.1"/>
    <property type="molecule type" value="Genomic_DNA"/>
</dbReference>
<proteinExistence type="predicted"/>
<feature type="domain" description="PB1-like" evidence="2">
    <location>
        <begin position="11"/>
        <end position="109"/>
    </location>
</feature>
<accession>A0A444XUJ3</accession>
<comment type="caution">
    <text evidence="3">The sequence shown here is derived from an EMBL/GenBank/DDBJ whole genome shotgun (WGS) entry which is preliminary data.</text>
</comment>
<evidence type="ECO:0000313" key="4">
    <source>
        <dbReference type="Proteomes" id="UP000289738"/>
    </source>
</evidence>
<feature type="compositionally biased region" description="Acidic residues" evidence="1">
    <location>
        <begin position="213"/>
        <end position="228"/>
    </location>
</feature>
<evidence type="ECO:0000313" key="3">
    <source>
        <dbReference type="EMBL" id="RYQ93448.1"/>
    </source>
</evidence>
<keyword evidence="4" id="KW-1185">Reference proteome</keyword>
<protein>
    <recommendedName>
        <fullName evidence="2">PB1-like domain-containing protein</fullName>
    </recommendedName>
</protein>
<name>A0A444XUJ3_ARAHY</name>
<evidence type="ECO:0000259" key="2">
    <source>
        <dbReference type="Pfam" id="PF26130"/>
    </source>
</evidence>
<dbReference type="Pfam" id="PF26130">
    <property type="entry name" value="PB1-like"/>
    <property type="match status" value="1"/>
</dbReference>
<organism evidence="3 4">
    <name type="scientific">Arachis hypogaea</name>
    <name type="common">Peanut</name>
    <dbReference type="NCBI Taxonomy" id="3818"/>
    <lineage>
        <taxon>Eukaryota</taxon>
        <taxon>Viridiplantae</taxon>
        <taxon>Streptophyta</taxon>
        <taxon>Embryophyta</taxon>
        <taxon>Tracheophyta</taxon>
        <taxon>Spermatophyta</taxon>
        <taxon>Magnoliopsida</taxon>
        <taxon>eudicotyledons</taxon>
        <taxon>Gunneridae</taxon>
        <taxon>Pentapetalae</taxon>
        <taxon>rosids</taxon>
        <taxon>fabids</taxon>
        <taxon>Fabales</taxon>
        <taxon>Fabaceae</taxon>
        <taxon>Papilionoideae</taxon>
        <taxon>50 kb inversion clade</taxon>
        <taxon>dalbergioids sensu lato</taxon>
        <taxon>Dalbergieae</taxon>
        <taxon>Pterocarpus clade</taxon>
        <taxon>Arachis</taxon>
    </lineage>
</organism>
<sequence>MVVISNQGMGSFNLTVYHGGRFGYDNGTLEYIGGQRTLIEDVESDYWSVFEAYAEVRQFGYTKKNISALWYKDPSSEWLEKDLKLFAGDRDALEMCRIAELRSHVELFVVYKVGDAEEFFEVGVNRVKVERDNAEQVNEGDKLNPDEQVKSNSDDDSDDEEFIPSDVEVDSANNVQFTDSEEEYDDESGFEELRGATDGDQVDKGKGVVNGDFSDEEGFDSDEVDMDYEVGGGSDKEDSQDESNNEVTRYPIHKDVKDMTSYKWEVGTVYA</sequence>
<feature type="compositionally biased region" description="Acidic residues" evidence="1">
    <location>
        <begin position="179"/>
        <end position="190"/>
    </location>
</feature>